<keyword evidence="3 6" id="KW-0863">Zinc-finger</keyword>
<feature type="region of interest" description="Disordered" evidence="7">
    <location>
        <begin position="1"/>
        <end position="36"/>
    </location>
</feature>
<comment type="pathway">
    <text evidence="6">Protein modification; protein ubiquitination.</text>
</comment>
<evidence type="ECO:0000256" key="4">
    <source>
        <dbReference type="ARBA" id="ARBA00022833"/>
    </source>
</evidence>
<dbReference type="GO" id="GO:0033503">
    <property type="term" value="C:HULC complex"/>
    <property type="evidence" value="ECO:0007669"/>
    <property type="project" value="TreeGrafter"/>
</dbReference>
<feature type="compositionally biased region" description="Basic and acidic residues" evidence="7">
    <location>
        <begin position="25"/>
        <end position="36"/>
    </location>
</feature>
<evidence type="ECO:0000256" key="2">
    <source>
        <dbReference type="ARBA" id="ARBA00022723"/>
    </source>
</evidence>
<evidence type="ECO:0000313" key="10">
    <source>
        <dbReference type="Proteomes" id="UP000737018"/>
    </source>
</evidence>
<comment type="caution">
    <text evidence="9">The sequence shown here is derived from an EMBL/GenBank/DDBJ whole genome shotgun (WGS) entry which is preliminary data.</text>
</comment>
<dbReference type="EMBL" id="JRKL02010894">
    <property type="protein sequence ID" value="KAF3945837.1"/>
    <property type="molecule type" value="Genomic_DNA"/>
</dbReference>
<keyword evidence="2 6" id="KW-0479">Metal-binding</keyword>
<dbReference type="Proteomes" id="UP000737018">
    <property type="component" value="Unassembled WGS sequence"/>
</dbReference>
<dbReference type="GO" id="GO:0006325">
    <property type="term" value="P:chromatin organization"/>
    <property type="evidence" value="ECO:0007669"/>
    <property type="project" value="UniProtKB-KW"/>
</dbReference>
<keyword evidence="6" id="KW-0808">Transferase</keyword>
<keyword evidence="4 6" id="KW-0862">Zinc</keyword>
<evidence type="ECO:0000256" key="5">
    <source>
        <dbReference type="ARBA" id="ARBA00023242"/>
    </source>
</evidence>
<comment type="similarity">
    <text evidence="6">Belongs to the BRE1 family.</text>
</comment>
<name>A0A8J4V5Z3_9ROSI</name>
<accession>A0A8J4V5Z3</accession>
<comment type="catalytic activity">
    <reaction evidence="6">
        <text>S-ubiquitinyl-[E2 ubiquitin-conjugating enzyme]-L-cysteine + [acceptor protein]-L-lysine = [E2 ubiquitin-conjugating enzyme]-L-cysteine + N(6)-ubiquitinyl-[acceptor protein]-L-lysine.</text>
        <dbReference type="EC" id="2.3.2.27"/>
    </reaction>
</comment>
<organism evidence="9 10">
    <name type="scientific">Castanea mollissima</name>
    <name type="common">Chinese chestnut</name>
    <dbReference type="NCBI Taxonomy" id="60419"/>
    <lineage>
        <taxon>Eukaryota</taxon>
        <taxon>Viridiplantae</taxon>
        <taxon>Streptophyta</taxon>
        <taxon>Embryophyta</taxon>
        <taxon>Tracheophyta</taxon>
        <taxon>Spermatophyta</taxon>
        <taxon>Magnoliopsida</taxon>
        <taxon>eudicotyledons</taxon>
        <taxon>Gunneridae</taxon>
        <taxon>Pentapetalae</taxon>
        <taxon>rosids</taxon>
        <taxon>fabids</taxon>
        <taxon>Fagales</taxon>
        <taxon>Fagaceae</taxon>
        <taxon>Castanea</taxon>
    </lineage>
</organism>
<dbReference type="GO" id="GO:0016567">
    <property type="term" value="P:protein ubiquitination"/>
    <property type="evidence" value="ECO:0007669"/>
    <property type="project" value="UniProtKB-UniRule"/>
</dbReference>
<feature type="non-terminal residue" evidence="9">
    <location>
        <position position="1"/>
    </location>
</feature>
<dbReference type="PANTHER" id="PTHR23163">
    <property type="entry name" value="RING FINGER PROTEIN-RELATED"/>
    <property type="match status" value="1"/>
</dbReference>
<dbReference type="UniPathway" id="UPA00143"/>
<dbReference type="GO" id="GO:0031267">
    <property type="term" value="F:small GTPase binding"/>
    <property type="evidence" value="ECO:0007669"/>
    <property type="project" value="InterPro"/>
</dbReference>
<dbReference type="PROSITE" id="PS50166">
    <property type="entry name" value="IMPORTIN_B_NT"/>
    <property type="match status" value="1"/>
</dbReference>
<dbReference type="GO" id="GO:0005634">
    <property type="term" value="C:nucleus"/>
    <property type="evidence" value="ECO:0007669"/>
    <property type="project" value="UniProtKB-SubCell"/>
</dbReference>
<dbReference type="OrthoDB" id="1739991at2759"/>
<evidence type="ECO:0000256" key="6">
    <source>
        <dbReference type="RuleBase" id="RU365038"/>
    </source>
</evidence>
<keyword evidence="6" id="KW-0156">Chromatin regulator</keyword>
<gene>
    <name evidence="9" type="ORF">CMV_027829</name>
</gene>
<sequence>MQKDVASGMHTPTHGTTNGNLSPEKPADRTMGLRELKDSIEESKILAEDHLSEVQDAQGENLSLSKQLQDLQNELKDEKYIRLSRLYSLRNDQLQHWNAEVEQYKVLTESLQAERPHIMRKEKEVSVKLEAADALRNAIDNAESRIGELELQLQKRIDEKNELEIKMEEAVQDAGRKDIKSEFRVMASALSKEMGMMETQLKRWKEAAHDALSLSEEAQSLKAQTYGETEQLEQRRRNSTTQLFDTLNRVWLGGASNGNSYIPAATTGLTFALEATTLLMMCFQPWKNKECASYTQRDQIS</sequence>
<proteinExistence type="inferred from homology"/>
<dbReference type="InterPro" id="IPR013956">
    <property type="entry name" value="E3_ubiquit_lig_Bre1"/>
</dbReference>
<keyword evidence="5 6" id="KW-0539">Nucleus</keyword>
<reference evidence="9" key="1">
    <citation type="submission" date="2020-03" db="EMBL/GenBank/DDBJ databases">
        <title>Castanea mollissima Vanexum genome sequencing.</title>
        <authorList>
            <person name="Staton M."/>
        </authorList>
    </citation>
    <scope>NUCLEOTIDE SEQUENCE</scope>
    <source>
        <tissue evidence="9">Leaf</tissue>
    </source>
</reference>
<comment type="subcellular location">
    <subcellularLocation>
        <location evidence="1 6">Nucleus</location>
    </subcellularLocation>
</comment>
<evidence type="ECO:0000256" key="7">
    <source>
        <dbReference type="SAM" id="MobiDB-lite"/>
    </source>
</evidence>
<keyword evidence="6" id="KW-0175">Coiled coil</keyword>
<dbReference type="GO" id="GO:0006886">
    <property type="term" value="P:intracellular protein transport"/>
    <property type="evidence" value="ECO:0007669"/>
    <property type="project" value="InterPro"/>
</dbReference>
<evidence type="ECO:0000259" key="8">
    <source>
        <dbReference type="PROSITE" id="PS50166"/>
    </source>
</evidence>
<dbReference type="EC" id="2.3.2.27" evidence="6"/>
<evidence type="ECO:0000256" key="3">
    <source>
        <dbReference type="ARBA" id="ARBA00022771"/>
    </source>
</evidence>
<dbReference type="AlphaFoldDB" id="A0A8J4V5Z3"/>
<feature type="domain" description="Importin N-terminal" evidence="8">
    <location>
        <begin position="47"/>
        <end position="137"/>
    </location>
</feature>
<evidence type="ECO:0000256" key="1">
    <source>
        <dbReference type="ARBA" id="ARBA00004123"/>
    </source>
</evidence>
<dbReference type="InterPro" id="IPR001494">
    <property type="entry name" value="Importin-beta_N"/>
</dbReference>
<dbReference type="PANTHER" id="PTHR23163:SF8">
    <property type="entry name" value="E3 UBIQUITIN-PROTEIN LIGASE BRE1-LIKE 2"/>
    <property type="match status" value="1"/>
</dbReference>
<protein>
    <recommendedName>
        <fullName evidence="6">E3 ubiquitin protein ligase</fullName>
        <ecNumber evidence="6">2.3.2.27</ecNumber>
    </recommendedName>
</protein>
<dbReference type="GO" id="GO:0061630">
    <property type="term" value="F:ubiquitin protein ligase activity"/>
    <property type="evidence" value="ECO:0007669"/>
    <property type="project" value="UniProtKB-EC"/>
</dbReference>
<evidence type="ECO:0000313" key="9">
    <source>
        <dbReference type="EMBL" id="KAF3945837.1"/>
    </source>
</evidence>
<keyword evidence="10" id="KW-1185">Reference proteome</keyword>
<dbReference type="GO" id="GO:0008270">
    <property type="term" value="F:zinc ion binding"/>
    <property type="evidence" value="ECO:0007669"/>
    <property type="project" value="UniProtKB-KW"/>
</dbReference>
<keyword evidence="6" id="KW-0833">Ubl conjugation pathway</keyword>